<dbReference type="Proteomes" id="UP000694660">
    <property type="component" value="Unassembled WGS sequence"/>
</dbReference>
<sequence length="176" mass="18942">MELSGAKVDALVGEKKLDEAVGVLTRLAEENPAQKAPWVRLARIHFDAENYGGAIVAADEALQRDSTDRTAKGLRAVSGLRVATESLAELRDDVNLKGSARADAVSLAKVLRETLGEEVLVPPMSEEARREQEALEAKEARAKARRKVRRAPVVSSPAPRQASVPVVNGDPFSVLK</sequence>
<proteinExistence type="predicted"/>
<evidence type="ECO:0000256" key="1">
    <source>
        <dbReference type="SAM" id="MobiDB-lite"/>
    </source>
</evidence>
<organism evidence="2 3">
    <name type="scientific">Denitromonas iodatirespirans</name>
    <dbReference type="NCBI Taxonomy" id="2795389"/>
    <lineage>
        <taxon>Bacteria</taxon>
        <taxon>Pseudomonadati</taxon>
        <taxon>Pseudomonadota</taxon>
        <taxon>Betaproteobacteria</taxon>
        <taxon>Rhodocyclales</taxon>
        <taxon>Zoogloeaceae</taxon>
        <taxon>Denitromonas</taxon>
    </lineage>
</organism>
<keyword evidence="3" id="KW-1185">Reference proteome</keyword>
<dbReference type="InterPro" id="IPR011990">
    <property type="entry name" value="TPR-like_helical_dom_sf"/>
</dbReference>
<reference evidence="3" key="1">
    <citation type="journal article" date="2022" name="ISME J.">
        <title>Genetic and phylogenetic analysis of dissimilatory iodate-reducing bacteria identifies potential niches across the world's oceans.</title>
        <authorList>
            <person name="Reyes-Umana V."/>
            <person name="Henning Z."/>
            <person name="Lee K."/>
            <person name="Barnum T.P."/>
            <person name="Coates J.D."/>
        </authorList>
    </citation>
    <scope>NUCLEOTIDE SEQUENCE [LARGE SCALE GENOMIC DNA]</scope>
    <source>
        <strain evidence="3">IR12</strain>
    </source>
</reference>
<feature type="compositionally biased region" description="Basic and acidic residues" evidence="1">
    <location>
        <begin position="126"/>
        <end position="142"/>
    </location>
</feature>
<dbReference type="SUPFAM" id="SSF48452">
    <property type="entry name" value="TPR-like"/>
    <property type="match status" value="1"/>
</dbReference>
<dbReference type="Pfam" id="PF14559">
    <property type="entry name" value="TPR_19"/>
    <property type="match status" value="1"/>
</dbReference>
<protein>
    <submittedName>
        <fullName evidence="2">Tetratricopeptide repeat protein</fullName>
    </submittedName>
</protein>
<comment type="caution">
    <text evidence="2">The sequence shown here is derived from an EMBL/GenBank/DDBJ whole genome shotgun (WGS) entry which is preliminary data.</text>
</comment>
<gene>
    <name evidence="2" type="ORF">I8J34_21555</name>
</gene>
<evidence type="ECO:0000313" key="2">
    <source>
        <dbReference type="EMBL" id="MBT0963775.1"/>
    </source>
</evidence>
<evidence type="ECO:0000313" key="3">
    <source>
        <dbReference type="Proteomes" id="UP000694660"/>
    </source>
</evidence>
<name>A0A944HAS5_DENI1</name>
<feature type="region of interest" description="Disordered" evidence="1">
    <location>
        <begin position="125"/>
        <end position="176"/>
    </location>
</feature>
<dbReference type="AlphaFoldDB" id="A0A944HAS5"/>
<dbReference type="EMBL" id="JAEKFT010000037">
    <property type="protein sequence ID" value="MBT0963775.1"/>
    <property type="molecule type" value="Genomic_DNA"/>
</dbReference>
<accession>A0A944HAS5</accession>
<dbReference type="Gene3D" id="1.25.40.10">
    <property type="entry name" value="Tetratricopeptide repeat domain"/>
    <property type="match status" value="1"/>
</dbReference>